<sequence length="253" mass="27621">MSKVQLHDHSASYHAITTKSPQGLQCLKRLFLEYDNANPSRANLNSLFSRDFTDNENESERNIGRDEAIEAIISTRAKCSRHQIDLKRATCLVNSGSSHTVFFEGVRFMMFAATPDGSDAELPVVEDRSNWTRVPFSGRMDVRVKENKFSLKEAVAEIVSRRVTSDNSVLVKRDLMARTNSIPFGSPAESPLARLQSTSTSQVGLPANVSELPAVISAPLGDTKSLPAYPSSATGTPTVTSGSSVDGDQLMKR</sequence>
<organism evidence="2 3">
    <name type="scientific">Cladophialophora immunda</name>
    <dbReference type="NCBI Taxonomy" id="569365"/>
    <lineage>
        <taxon>Eukaryota</taxon>
        <taxon>Fungi</taxon>
        <taxon>Dikarya</taxon>
        <taxon>Ascomycota</taxon>
        <taxon>Pezizomycotina</taxon>
        <taxon>Eurotiomycetes</taxon>
        <taxon>Chaetothyriomycetidae</taxon>
        <taxon>Chaetothyriales</taxon>
        <taxon>Herpotrichiellaceae</taxon>
        <taxon>Cladophialophora</taxon>
    </lineage>
</organism>
<feature type="compositionally biased region" description="Low complexity" evidence="1">
    <location>
        <begin position="230"/>
        <end position="245"/>
    </location>
</feature>
<evidence type="ECO:0000313" key="2">
    <source>
        <dbReference type="EMBL" id="KIW33466.1"/>
    </source>
</evidence>
<dbReference type="GeneID" id="27339510"/>
<proteinExistence type="predicted"/>
<name>A0A0D1ZZB2_9EURO</name>
<evidence type="ECO:0000313" key="3">
    <source>
        <dbReference type="Proteomes" id="UP000054466"/>
    </source>
</evidence>
<evidence type="ECO:0000256" key="1">
    <source>
        <dbReference type="SAM" id="MobiDB-lite"/>
    </source>
</evidence>
<dbReference type="VEuPathDB" id="FungiDB:PV07_00316"/>
<dbReference type="EMBL" id="KN847040">
    <property type="protein sequence ID" value="KIW33466.1"/>
    <property type="molecule type" value="Genomic_DNA"/>
</dbReference>
<dbReference type="RefSeq" id="XP_016253682.1">
    <property type="nucleotide sequence ID" value="XM_016386754.1"/>
</dbReference>
<dbReference type="OrthoDB" id="4147229at2759"/>
<feature type="region of interest" description="Disordered" evidence="1">
    <location>
        <begin position="227"/>
        <end position="253"/>
    </location>
</feature>
<dbReference type="Proteomes" id="UP000054466">
    <property type="component" value="Unassembled WGS sequence"/>
</dbReference>
<gene>
    <name evidence="2" type="ORF">PV07_00316</name>
</gene>
<reference evidence="2 3" key="1">
    <citation type="submission" date="2015-01" db="EMBL/GenBank/DDBJ databases">
        <title>The Genome Sequence of Cladophialophora immunda CBS83496.</title>
        <authorList>
            <consortium name="The Broad Institute Genomics Platform"/>
            <person name="Cuomo C."/>
            <person name="de Hoog S."/>
            <person name="Gorbushina A."/>
            <person name="Stielow B."/>
            <person name="Teixiera M."/>
            <person name="Abouelleil A."/>
            <person name="Chapman S.B."/>
            <person name="Priest M."/>
            <person name="Young S.K."/>
            <person name="Wortman J."/>
            <person name="Nusbaum C."/>
            <person name="Birren B."/>
        </authorList>
    </citation>
    <scope>NUCLEOTIDE SEQUENCE [LARGE SCALE GENOMIC DNA]</scope>
    <source>
        <strain evidence="2 3">CBS 83496</strain>
    </source>
</reference>
<protein>
    <submittedName>
        <fullName evidence="2">Uncharacterized protein</fullName>
    </submittedName>
</protein>
<dbReference type="HOGENOM" id="CLU_1199839_0_0_1"/>
<dbReference type="AlphaFoldDB" id="A0A0D1ZZB2"/>
<keyword evidence="3" id="KW-1185">Reference proteome</keyword>
<accession>A0A0D1ZZB2</accession>